<dbReference type="EMBL" id="CP019070">
    <property type="protein sequence ID" value="APW64752.1"/>
    <property type="molecule type" value="Genomic_DNA"/>
</dbReference>
<dbReference type="Gene3D" id="2.20.25.110">
    <property type="entry name" value="S-adenosyl-L-methionine-dependent methyltransferases"/>
    <property type="match status" value="1"/>
</dbReference>
<sequence>MGLELYSKIEPFLDFEDEVYSLHKQFMEFVMLNELDNIIDIGCGQGYFLDNLRINKKTAFGIDLSLEQIKVCEAKNLNAKAIALDEVKEKYDCATAIFDVLNYIPSQNLEQFIKETNLVLNQGGYFVFDVNSHFGFEYIAQGCITIDLEDRFIGIDAVFENEKLQTDLTLFEKNQENLYTKISDSIIQQYHSKEFLTKLLKKCNFEIQEIKEFNLHSDEDADKLIFICKKTN</sequence>
<dbReference type="PANTHER" id="PTHR43861">
    <property type="entry name" value="TRANS-ACONITATE 2-METHYLTRANSFERASE-RELATED"/>
    <property type="match status" value="1"/>
</dbReference>
<dbReference type="InterPro" id="IPR029063">
    <property type="entry name" value="SAM-dependent_MTases_sf"/>
</dbReference>
<dbReference type="PANTHER" id="PTHR43861:SF6">
    <property type="entry name" value="METHYLTRANSFERASE TYPE 11"/>
    <property type="match status" value="1"/>
</dbReference>
<dbReference type="CDD" id="cd02440">
    <property type="entry name" value="AdoMet_MTases"/>
    <property type="match status" value="1"/>
</dbReference>
<keyword evidence="1" id="KW-0489">Methyltransferase</keyword>
<dbReference type="OrthoDB" id="9781225at2"/>
<dbReference type="GO" id="GO:0032259">
    <property type="term" value="P:methylation"/>
    <property type="evidence" value="ECO:0007669"/>
    <property type="project" value="UniProtKB-KW"/>
</dbReference>
<dbReference type="RefSeq" id="WP_076083838.1">
    <property type="nucleotide sequence ID" value="NZ_CP019070.1"/>
</dbReference>
<evidence type="ECO:0000313" key="1">
    <source>
        <dbReference type="EMBL" id="APW64752.1"/>
    </source>
</evidence>
<name>A0A1P8KJL5_9BACT</name>
<gene>
    <name evidence="1" type="ORF">LPB137_02275</name>
</gene>
<dbReference type="Gene3D" id="3.40.50.150">
    <property type="entry name" value="Vaccinia Virus protein VP39"/>
    <property type="match status" value="1"/>
</dbReference>
<accession>A0A1P8KJL5</accession>
<protein>
    <submittedName>
        <fullName evidence="1">Methyltransferase</fullName>
    </submittedName>
</protein>
<evidence type="ECO:0000313" key="2">
    <source>
        <dbReference type="Proteomes" id="UP000186074"/>
    </source>
</evidence>
<keyword evidence="2" id="KW-1185">Reference proteome</keyword>
<dbReference type="KEGG" id="alp:LPB137_02275"/>
<dbReference type="SUPFAM" id="SSF53335">
    <property type="entry name" value="S-adenosyl-L-methionine-dependent methyltransferases"/>
    <property type="match status" value="1"/>
</dbReference>
<dbReference type="Pfam" id="PF13489">
    <property type="entry name" value="Methyltransf_23"/>
    <property type="match status" value="1"/>
</dbReference>
<organism evidence="1 2">
    <name type="scientific">Poseidonibacter parvus</name>
    <dbReference type="NCBI Taxonomy" id="1850254"/>
    <lineage>
        <taxon>Bacteria</taxon>
        <taxon>Pseudomonadati</taxon>
        <taxon>Campylobacterota</taxon>
        <taxon>Epsilonproteobacteria</taxon>
        <taxon>Campylobacterales</taxon>
        <taxon>Arcobacteraceae</taxon>
        <taxon>Poseidonibacter</taxon>
    </lineage>
</organism>
<keyword evidence="1" id="KW-0808">Transferase</keyword>
<proteinExistence type="predicted"/>
<dbReference type="AlphaFoldDB" id="A0A1P8KJL5"/>
<dbReference type="Proteomes" id="UP000186074">
    <property type="component" value="Chromosome"/>
</dbReference>
<dbReference type="GO" id="GO:0008168">
    <property type="term" value="F:methyltransferase activity"/>
    <property type="evidence" value="ECO:0007669"/>
    <property type="project" value="UniProtKB-KW"/>
</dbReference>
<reference evidence="1 2" key="1">
    <citation type="submission" date="2017-01" db="EMBL/GenBank/DDBJ databases">
        <title>Genome sequencing of Arcobacter sp. LPB0137.</title>
        <authorList>
            <person name="Lee G.-W."/>
            <person name="Yi H."/>
        </authorList>
    </citation>
    <scope>NUCLEOTIDE SEQUENCE [LARGE SCALE GENOMIC DNA]</scope>
    <source>
        <strain evidence="1 2">LPB0137</strain>
    </source>
</reference>
<dbReference type="STRING" id="1850254.LPB137_02275"/>